<evidence type="ECO:0000313" key="1">
    <source>
        <dbReference type="EMBL" id="RNA20875.1"/>
    </source>
</evidence>
<accession>A0A3M7RC78</accession>
<organism evidence="1 2">
    <name type="scientific">Brachionus plicatilis</name>
    <name type="common">Marine rotifer</name>
    <name type="synonym">Brachionus muelleri</name>
    <dbReference type="NCBI Taxonomy" id="10195"/>
    <lineage>
        <taxon>Eukaryota</taxon>
        <taxon>Metazoa</taxon>
        <taxon>Spiralia</taxon>
        <taxon>Gnathifera</taxon>
        <taxon>Rotifera</taxon>
        <taxon>Eurotatoria</taxon>
        <taxon>Monogononta</taxon>
        <taxon>Pseudotrocha</taxon>
        <taxon>Ploima</taxon>
        <taxon>Brachionidae</taxon>
        <taxon>Brachionus</taxon>
    </lineage>
</organism>
<keyword evidence="2" id="KW-1185">Reference proteome</keyword>
<reference evidence="1 2" key="1">
    <citation type="journal article" date="2018" name="Sci. Rep.">
        <title>Genomic signatures of local adaptation to the degree of environmental predictability in rotifers.</title>
        <authorList>
            <person name="Franch-Gras L."/>
            <person name="Hahn C."/>
            <person name="Garcia-Roger E.M."/>
            <person name="Carmona M.J."/>
            <person name="Serra M."/>
            <person name="Gomez A."/>
        </authorList>
    </citation>
    <scope>NUCLEOTIDE SEQUENCE [LARGE SCALE GENOMIC DNA]</scope>
    <source>
        <strain evidence="1">HYR1</strain>
    </source>
</reference>
<comment type="caution">
    <text evidence="1">The sequence shown here is derived from an EMBL/GenBank/DDBJ whole genome shotgun (WGS) entry which is preliminary data.</text>
</comment>
<evidence type="ECO:0000313" key="2">
    <source>
        <dbReference type="Proteomes" id="UP000276133"/>
    </source>
</evidence>
<dbReference type="AlphaFoldDB" id="A0A3M7RC78"/>
<dbReference type="Proteomes" id="UP000276133">
    <property type="component" value="Unassembled WGS sequence"/>
</dbReference>
<protein>
    <submittedName>
        <fullName evidence="1">Uncharacterized protein</fullName>
    </submittedName>
</protein>
<gene>
    <name evidence="1" type="ORF">BpHYR1_030669</name>
</gene>
<dbReference type="EMBL" id="REGN01003766">
    <property type="protein sequence ID" value="RNA20875.1"/>
    <property type="molecule type" value="Genomic_DNA"/>
</dbReference>
<sequence length="59" mass="6876">PFKGRSLLRCSFGKASFKEALFRGPFLERLSLCPLMGGSILMYFYGKLYFEVLLREDLY</sequence>
<feature type="non-terminal residue" evidence="1">
    <location>
        <position position="1"/>
    </location>
</feature>
<name>A0A3M7RC78_BRAPC</name>
<proteinExistence type="predicted"/>